<feature type="non-terminal residue" evidence="2">
    <location>
        <position position="353"/>
    </location>
</feature>
<feature type="transmembrane region" description="Helical" evidence="1">
    <location>
        <begin position="92"/>
        <end position="114"/>
    </location>
</feature>
<feature type="transmembrane region" description="Helical" evidence="1">
    <location>
        <begin position="332"/>
        <end position="352"/>
    </location>
</feature>
<sequence>MSVSLRRELVLFKLLLFSRFTKPFLAFYLILVISYYFLIIGASHGAEVPLSSTVGLLTVPVVVSSLLSRVFFTKSDVDFLFPLPLDRKEILVGLYLVSIVANGLFSLYFGAFAVDALGPAGFAVLIALVLLTSSMSIALAAMKLRKRLLIATIIGVWFLSPLFGFPFSPYSMFIGYNFAYALLALLTALFVFLSVKNLNELELLSVQGQTQSSKVKEISFSSGTPFVAVLKRSLSFLELAARVNYMGVSTFKTFRINVKYLLIASTLISVVYYLIVVHLGNNVVLQLTIFPLLTFLLIYVILIFAQSSFIFEPLWLSFGILGPLRYARYYMLSRAISLEIALAPFSVVNALLG</sequence>
<feature type="transmembrane region" description="Helical" evidence="1">
    <location>
        <begin position="20"/>
        <end position="42"/>
    </location>
</feature>
<protein>
    <submittedName>
        <fullName evidence="2">Uncharacterized protein</fullName>
    </submittedName>
</protein>
<comment type="caution">
    <text evidence="2">The sequence shown here is derived from an EMBL/GenBank/DDBJ whole genome shotgun (WGS) entry which is preliminary data.</text>
</comment>
<keyword evidence="1" id="KW-0812">Transmembrane</keyword>
<feature type="transmembrane region" description="Helical" evidence="1">
    <location>
        <begin position="120"/>
        <end position="141"/>
    </location>
</feature>
<evidence type="ECO:0000313" key="2">
    <source>
        <dbReference type="EMBL" id="KJR77888.1"/>
    </source>
</evidence>
<accession>A0A0F2LJZ2</accession>
<organism evidence="2">
    <name type="scientific">Candidatus Aramenus sulfurataquae</name>
    <dbReference type="NCBI Taxonomy" id="1326980"/>
    <lineage>
        <taxon>Archaea</taxon>
        <taxon>Thermoproteota</taxon>
        <taxon>Thermoprotei</taxon>
        <taxon>Sulfolobales</taxon>
        <taxon>Sulfolobaceae</taxon>
        <taxon>Candidatus Aramenus</taxon>
    </lineage>
</organism>
<feature type="transmembrane region" description="Helical" evidence="1">
    <location>
        <begin position="173"/>
        <end position="195"/>
    </location>
</feature>
<keyword evidence="1" id="KW-1133">Transmembrane helix</keyword>
<gene>
    <name evidence="2" type="ORF">TQ35_10185</name>
</gene>
<reference evidence="2" key="1">
    <citation type="submission" date="2015-03" db="EMBL/GenBank/DDBJ databases">
        <title>Metagenome Sequencing of an Archaeal-Dominated Microbial Community from a Hot Spring at the Los Azufres Geothermal Field, Mexico.</title>
        <authorList>
            <person name="Servin-Garciduenas L.E."/>
            <person name="Martinez-Romero E."/>
        </authorList>
    </citation>
    <scope>NUCLEOTIDE SEQUENCE [LARGE SCALE GENOMIC DNA]</scope>
    <source>
        <strain evidence="2">AZ1-454</strain>
    </source>
</reference>
<feature type="transmembrane region" description="Helical" evidence="1">
    <location>
        <begin position="54"/>
        <end position="72"/>
    </location>
</feature>
<keyword evidence="1" id="KW-0472">Membrane</keyword>
<feature type="transmembrane region" description="Helical" evidence="1">
    <location>
        <begin position="292"/>
        <end position="311"/>
    </location>
</feature>
<feature type="transmembrane region" description="Helical" evidence="1">
    <location>
        <begin position="260"/>
        <end position="280"/>
    </location>
</feature>
<feature type="transmembrane region" description="Helical" evidence="1">
    <location>
        <begin position="148"/>
        <end position="167"/>
    </location>
</feature>
<proteinExistence type="predicted"/>
<name>A0A0F2LJZ2_9CREN</name>
<dbReference type="EMBL" id="JZWS01000331">
    <property type="protein sequence ID" value="KJR77888.1"/>
    <property type="molecule type" value="Genomic_DNA"/>
</dbReference>
<evidence type="ECO:0000256" key="1">
    <source>
        <dbReference type="SAM" id="Phobius"/>
    </source>
</evidence>
<dbReference type="AlphaFoldDB" id="A0A0F2LJZ2"/>